<evidence type="ECO:0000313" key="3">
    <source>
        <dbReference type="Proteomes" id="UP000299102"/>
    </source>
</evidence>
<dbReference type="AlphaFoldDB" id="A0A4C1XFJ2"/>
<organism evidence="2 3">
    <name type="scientific">Eumeta variegata</name>
    <name type="common">Bagworm moth</name>
    <name type="synonym">Eumeta japonica</name>
    <dbReference type="NCBI Taxonomy" id="151549"/>
    <lineage>
        <taxon>Eukaryota</taxon>
        <taxon>Metazoa</taxon>
        <taxon>Ecdysozoa</taxon>
        <taxon>Arthropoda</taxon>
        <taxon>Hexapoda</taxon>
        <taxon>Insecta</taxon>
        <taxon>Pterygota</taxon>
        <taxon>Neoptera</taxon>
        <taxon>Endopterygota</taxon>
        <taxon>Lepidoptera</taxon>
        <taxon>Glossata</taxon>
        <taxon>Ditrysia</taxon>
        <taxon>Tineoidea</taxon>
        <taxon>Psychidae</taxon>
        <taxon>Oiketicinae</taxon>
        <taxon>Eumeta</taxon>
    </lineage>
</organism>
<sequence length="118" mass="13247">MGCCRRVIALWMPQGAHRHRKSRRDSARAESLSGVPGERGDSTGWVPMKDVIPDVPGCVGGSSAEIVLQNLELVECVWVGVGEDWRRVRHHRLYAYLLERVFIPKAHFSLFTDHAAKA</sequence>
<feature type="region of interest" description="Disordered" evidence="1">
    <location>
        <begin position="18"/>
        <end position="46"/>
    </location>
</feature>
<accession>A0A4C1XFJ2</accession>
<reference evidence="2 3" key="1">
    <citation type="journal article" date="2019" name="Commun. Biol.">
        <title>The bagworm genome reveals a unique fibroin gene that provides high tensile strength.</title>
        <authorList>
            <person name="Kono N."/>
            <person name="Nakamura H."/>
            <person name="Ohtoshi R."/>
            <person name="Tomita M."/>
            <person name="Numata K."/>
            <person name="Arakawa K."/>
        </authorList>
    </citation>
    <scope>NUCLEOTIDE SEQUENCE [LARGE SCALE GENOMIC DNA]</scope>
</reference>
<dbReference type="Proteomes" id="UP000299102">
    <property type="component" value="Unassembled WGS sequence"/>
</dbReference>
<evidence type="ECO:0000256" key="1">
    <source>
        <dbReference type="SAM" id="MobiDB-lite"/>
    </source>
</evidence>
<dbReference type="EMBL" id="BGZK01000834">
    <property type="protein sequence ID" value="GBP62188.1"/>
    <property type="molecule type" value="Genomic_DNA"/>
</dbReference>
<proteinExistence type="predicted"/>
<gene>
    <name evidence="2" type="ORF">EVAR_42505_1</name>
</gene>
<keyword evidence="3" id="KW-1185">Reference proteome</keyword>
<name>A0A4C1XFJ2_EUMVA</name>
<protein>
    <submittedName>
        <fullName evidence="2">Uncharacterized protein</fullName>
    </submittedName>
</protein>
<evidence type="ECO:0000313" key="2">
    <source>
        <dbReference type="EMBL" id="GBP62188.1"/>
    </source>
</evidence>
<comment type="caution">
    <text evidence="2">The sequence shown here is derived from an EMBL/GenBank/DDBJ whole genome shotgun (WGS) entry which is preliminary data.</text>
</comment>